<feature type="modified residue" description="4-aspartylphosphate" evidence="8">
    <location>
        <position position="58"/>
    </location>
</feature>
<keyword evidence="7" id="KW-0804">Transcription</keyword>
<dbReference type="Pfam" id="PF01590">
    <property type="entry name" value="GAF"/>
    <property type="match status" value="1"/>
</dbReference>
<evidence type="ECO:0000256" key="6">
    <source>
        <dbReference type="ARBA" id="ARBA00023125"/>
    </source>
</evidence>
<dbReference type="GO" id="GO:0016301">
    <property type="term" value="F:kinase activity"/>
    <property type="evidence" value="ECO:0007669"/>
    <property type="project" value="UniProtKB-KW"/>
</dbReference>
<keyword evidence="6" id="KW-0238">DNA-binding</keyword>
<evidence type="ECO:0000256" key="3">
    <source>
        <dbReference type="ARBA" id="ARBA00022777"/>
    </source>
</evidence>
<protein>
    <recommendedName>
        <fullName evidence="9">Response regulatory domain-containing protein</fullName>
    </recommendedName>
</protein>
<dbReference type="PANTHER" id="PTHR48111">
    <property type="entry name" value="REGULATOR OF RPOS"/>
    <property type="match status" value="1"/>
</dbReference>
<dbReference type="PANTHER" id="PTHR48111:SF1">
    <property type="entry name" value="TWO-COMPONENT RESPONSE REGULATOR ORR33"/>
    <property type="match status" value="1"/>
</dbReference>
<accession>A0A2M8PAY4</accession>
<feature type="domain" description="Response regulatory" evidence="9">
    <location>
        <begin position="7"/>
        <end position="119"/>
    </location>
</feature>
<evidence type="ECO:0000256" key="1">
    <source>
        <dbReference type="ARBA" id="ARBA00022553"/>
    </source>
</evidence>
<dbReference type="GO" id="GO:0005829">
    <property type="term" value="C:cytosol"/>
    <property type="evidence" value="ECO:0007669"/>
    <property type="project" value="TreeGrafter"/>
</dbReference>
<evidence type="ECO:0000313" key="11">
    <source>
        <dbReference type="Proteomes" id="UP000229681"/>
    </source>
</evidence>
<proteinExistence type="predicted"/>
<dbReference type="CDD" id="cd00156">
    <property type="entry name" value="REC"/>
    <property type="match status" value="1"/>
</dbReference>
<evidence type="ECO:0000259" key="9">
    <source>
        <dbReference type="PROSITE" id="PS50110"/>
    </source>
</evidence>
<evidence type="ECO:0000256" key="8">
    <source>
        <dbReference type="PROSITE-ProRule" id="PRU00169"/>
    </source>
</evidence>
<dbReference type="GO" id="GO:0000976">
    <property type="term" value="F:transcription cis-regulatory region binding"/>
    <property type="evidence" value="ECO:0007669"/>
    <property type="project" value="TreeGrafter"/>
</dbReference>
<keyword evidence="3" id="KW-0418">Kinase</keyword>
<dbReference type="GO" id="GO:0032993">
    <property type="term" value="C:protein-DNA complex"/>
    <property type="evidence" value="ECO:0007669"/>
    <property type="project" value="TreeGrafter"/>
</dbReference>
<keyword evidence="5" id="KW-0805">Transcription regulation</keyword>
<reference evidence="10 11" key="1">
    <citation type="submission" date="2017-11" db="EMBL/GenBank/DDBJ databases">
        <title>Evolution of Phototrophy in the Chloroflexi Phylum Driven by Horizontal Gene Transfer.</title>
        <authorList>
            <person name="Ward L.M."/>
            <person name="Hemp J."/>
            <person name="Shih P.M."/>
            <person name="Mcglynn S.E."/>
            <person name="Fischer W."/>
        </authorList>
    </citation>
    <scope>NUCLEOTIDE SEQUENCE [LARGE SCALE GENOMIC DNA]</scope>
    <source>
        <strain evidence="10">JP3_13</strain>
    </source>
</reference>
<dbReference type="GO" id="GO:0000156">
    <property type="term" value="F:phosphorelay response regulator activity"/>
    <property type="evidence" value="ECO:0007669"/>
    <property type="project" value="TreeGrafter"/>
</dbReference>
<dbReference type="AlphaFoldDB" id="A0A2M8PAY4"/>
<dbReference type="SUPFAM" id="SSF52172">
    <property type="entry name" value="CheY-like"/>
    <property type="match status" value="1"/>
</dbReference>
<organism evidence="10 11">
    <name type="scientific">Candidatus Thermofonsia Clade 1 bacterium</name>
    <dbReference type="NCBI Taxonomy" id="2364210"/>
    <lineage>
        <taxon>Bacteria</taxon>
        <taxon>Bacillati</taxon>
        <taxon>Chloroflexota</taxon>
        <taxon>Candidatus Thermofontia</taxon>
        <taxon>Candidatus Thermofonsia Clade 1</taxon>
    </lineage>
</organism>
<dbReference type="Pfam" id="PF00072">
    <property type="entry name" value="Response_reg"/>
    <property type="match status" value="1"/>
</dbReference>
<dbReference type="Gene3D" id="3.40.50.2300">
    <property type="match status" value="1"/>
</dbReference>
<evidence type="ECO:0000313" key="10">
    <source>
        <dbReference type="EMBL" id="PJF34697.1"/>
    </source>
</evidence>
<dbReference type="SMART" id="SM00448">
    <property type="entry name" value="REC"/>
    <property type="match status" value="1"/>
</dbReference>
<evidence type="ECO:0000256" key="5">
    <source>
        <dbReference type="ARBA" id="ARBA00023015"/>
    </source>
</evidence>
<comment type="caution">
    <text evidence="10">The sequence shown here is derived from an EMBL/GenBank/DDBJ whole genome shotgun (WGS) entry which is preliminary data.</text>
</comment>
<name>A0A2M8PAY4_9CHLR</name>
<gene>
    <name evidence="10" type="ORF">CUN49_14350</name>
</gene>
<keyword evidence="1 8" id="KW-0597">Phosphoprotein</keyword>
<keyword evidence="2" id="KW-0808">Transferase</keyword>
<dbReference type="GO" id="GO:0006355">
    <property type="term" value="P:regulation of DNA-templated transcription"/>
    <property type="evidence" value="ECO:0007669"/>
    <property type="project" value="TreeGrafter"/>
</dbReference>
<dbReference type="InterPro" id="IPR003018">
    <property type="entry name" value="GAF"/>
</dbReference>
<dbReference type="InterPro" id="IPR011006">
    <property type="entry name" value="CheY-like_superfamily"/>
</dbReference>
<evidence type="ECO:0000256" key="2">
    <source>
        <dbReference type="ARBA" id="ARBA00022679"/>
    </source>
</evidence>
<keyword evidence="4" id="KW-0902">Two-component regulatory system</keyword>
<dbReference type="InterPro" id="IPR001789">
    <property type="entry name" value="Sig_transdc_resp-reg_receiver"/>
</dbReference>
<dbReference type="InterPro" id="IPR039420">
    <property type="entry name" value="WalR-like"/>
</dbReference>
<evidence type="ECO:0000256" key="7">
    <source>
        <dbReference type="ARBA" id="ARBA00023163"/>
    </source>
</evidence>
<evidence type="ECO:0000256" key="4">
    <source>
        <dbReference type="ARBA" id="ARBA00023012"/>
    </source>
</evidence>
<dbReference type="InterPro" id="IPR029016">
    <property type="entry name" value="GAF-like_dom_sf"/>
</dbReference>
<sequence>MTQPTIILLFVEDDLVDQQRFTQYVDEQGLPYLCVLAQSLSAALERLEQQSFDVILSDYFLADGSVTELLRHKPTAPLIVVTRHTDLQAALEAMRLGAYDYVVQDEQGVYLSRLPEVIMEALKTSRLRAMENERRALAEMLRDAALALNSTLELDEILKRILENAKRIIPHDASSIMLLKGTQARIAQMNGWTPEEMATLATAVLEITEIDHLNLMYHTRKFCLIPEVDEANSWVRFPNVRVPRSYLAAPLCIGESVIGFLHLDSFTPHFFTA</sequence>
<dbReference type="PROSITE" id="PS50110">
    <property type="entry name" value="RESPONSE_REGULATORY"/>
    <property type="match status" value="1"/>
</dbReference>
<dbReference type="Proteomes" id="UP000229681">
    <property type="component" value="Unassembled WGS sequence"/>
</dbReference>
<dbReference type="EMBL" id="PGTM01000297">
    <property type="protein sequence ID" value="PJF34697.1"/>
    <property type="molecule type" value="Genomic_DNA"/>
</dbReference>
<dbReference type="Gene3D" id="3.30.450.40">
    <property type="match status" value="1"/>
</dbReference>
<dbReference type="SUPFAM" id="SSF55781">
    <property type="entry name" value="GAF domain-like"/>
    <property type="match status" value="1"/>
</dbReference>
<feature type="non-terminal residue" evidence="10">
    <location>
        <position position="273"/>
    </location>
</feature>